<evidence type="ECO:0000256" key="1">
    <source>
        <dbReference type="ARBA" id="ARBA00006484"/>
    </source>
</evidence>
<dbReference type="OrthoDB" id="9789398at2"/>
<dbReference type="PRINTS" id="PR00080">
    <property type="entry name" value="SDRFAMILY"/>
</dbReference>
<dbReference type="PANTHER" id="PTHR24321">
    <property type="entry name" value="DEHYDROGENASES, SHORT CHAIN"/>
    <property type="match status" value="1"/>
</dbReference>
<dbReference type="PROSITE" id="PS00061">
    <property type="entry name" value="ADH_SHORT"/>
    <property type="match status" value="1"/>
</dbReference>
<protein>
    <submittedName>
        <fullName evidence="5">NAD(P)-dependent dehydrogenase (Short-subunit alcohol dehydrogenase family)</fullName>
    </submittedName>
</protein>
<keyword evidence="3" id="KW-0520">NAD</keyword>
<dbReference type="PANTHER" id="PTHR24321:SF8">
    <property type="entry name" value="ESTRADIOL 17-BETA-DEHYDROGENASE 8-RELATED"/>
    <property type="match status" value="1"/>
</dbReference>
<dbReference type="PRINTS" id="PR00081">
    <property type="entry name" value="GDHRDH"/>
</dbReference>
<dbReference type="AlphaFoldDB" id="A0A2T5HKA2"/>
<dbReference type="SUPFAM" id="SSF51735">
    <property type="entry name" value="NAD(P)-binding Rossmann-fold domains"/>
    <property type="match status" value="1"/>
</dbReference>
<evidence type="ECO:0000256" key="3">
    <source>
        <dbReference type="ARBA" id="ARBA00023027"/>
    </source>
</evidence>
<dbReference type="InterPro" id="IPR002347">
    <property type="entry name" value="SDR_fam"/>
</dbReference>
<organism evidence="5 6">
    <name type="scientific">Celeribacter persicus</name>
    <dbReference type="NCBI Taxonomy" id="1651082"/>
    <lineage>
        <taxon>Bacteria</taxon>
        <taxon>Pseudomonadati</taxon>
        <taxon>Pseudomonadota</taxon>
        <taxon>Alphaproteobacteria</taxon>
        <taxon>Rhodobacterales</taxon>
        <taxon>Roseobacteraceae</taxon>
        <taxon>Celeribacter</taxon>
    </lineage>
</organism>
<dbReference type="InterPro" id="IPR036291">
    <property type="entry name" value="NAD(P)-bd_dom_sf"/>
</dbReference>
<gene>
    <name evidence="5" type="ORF">C8N42_107186</name>
</gene>
<dbReference type="InterPro" id="IPR020904">
    <property type="entry name" value="Sc_DH/Rdtase_CS"/>
</dbReference>
<proteinExistence type="inferred from homology"/>
<sequence length="253" mass="25798">MFDLDLKGKRAVITGAAGGLGRAFAEGFAKAGAEVLVADINAGGCAETVALIEAAGGKAHAATVDVTDSESCLALARTADEVLGGVDILVNNAAIYAGLERRALEEIDEAVWDKVMAVNVKGVWQVSRALTPVMRAGGGGAIVNVSSATVFSGSPQWLHYVASKGAVIAMSRAMARELGDDNIRVNVLAPGFTLTEASLGLMEDATSYGVTRGALKRAAGAEDMVGGALYLASPLAGFVTGQTLIVDGGRQFN</sequence>
<keyword evidence="2" id="KW-0560">Oxidoreductase</keyword>
<dbReference type="Gene3D" id="3.40.50.720">
    <property type="entry name" value="NAD(P)-binding Rossmann-like Domain"/>
    <property type="match status" value="1"/>
</dbReference>
<name>A0A2T5HKA2_9RHOB</name>
<accession>A0A2T5HKA2</accession>
<dbReference type="CDD" id="cd05233">
    <property type="entry name" value="SDR_c"/>
    <property type="match status" value="1"/>
</dbReference>
<evidence type="ECO:0000313" key="5">
    <source>
        <dbReference type="EMBL" id="PTQ72007.1"/>
    </source>
</evidence>
<dbReference type="Pfam" id="PF13561">
    <property type="entry name" value="adh_short_C2"/>
    <property type="match status" value="1"/>
</dbReference>
<dbReference type="InterPro" id="IPR057326">
    <property type="entry name" value="KR_dom"/>
</dbReference>
<dbReference type="Proteomes" id="UP000244077">
    <property type="component" value="Unassembled WGS sequence"/>
</dbReference>
<dbReference type="FunFam" id="3.40.50.720:FF:000084">
    <property type="entry name" value="Short-chain dehydrogenase reductase"/>
    <property type="match status" value="1"/>
</dbReference>
<dbReference type="RefSeq" id="WP_107816682.1">
    <property type="nucleotide sequence ID" value="NZ_QAOH01000007.1"/>
</dbReference>
<evidence type="ECO:0000259" key="4">
    <source>
        <dbReference type="SMART" id="SM00822"/>
    </source>
</evidence>
<comment type="caution">
    <text evidence="5">The sequence shown here is derived from an EMBL/GenBank/DDBJ whole genome shotgun (WGS) entry which is preliminary data.</text>
</comment>
<dbReference type="SMART" id="SM00822">
    <property type="entry name" value="PKS_KR"/>
    <property type="match status" value="1"/>
</dbReference>
<comment type="similarity">
    <text evidence="1">Belongs to the short-chain dehydrogenases/reductases (SDR) family.</text>
</comment>
<feature type="domain" description="Ketoreductase" evidence="4">
    <location>
        <begin position="9"/>
        <end position="191"/>
    </location>
</feature>
<evidence type="ECO:0000313" key="6">
    <source>
        <dbReference type="Proteomes" id="UP000244077"/>
    </source>
</evidence>
<dbReference type="GO" id="GO:0016491">
    <property type="term" value="F:oxidoreductase activity"/>
    <property type="evidence" value="ECO:0007669"/>
    <property type="project" value="UniProtKB-KW"/>
</dbReference>
<reference evidence="5 6" key="1">
    <citation type="submission" date="2018-04" db="EMBL/GenBank/DDBJ databases">
        <title>Genomic Encyclopedia of Archaeal and Bacterial Type Strains, Phase II (KMG-II): from individual species to whole genera.</title>
        <authorList>
            <person name="Goeker M."/>
        </authorList>
    </citation>
    <scope>NUCLEOTIDE SEQUENCE [LARGE SCALE GENOMIC DNA]</scope>
    <source>
        <strain evidence="5 6">DSM 100434</strain>
    </source>
</reference>
<evidence type="ECO:0000256" key="2">
    <source>
        <dbReference type="ARBA" id="ARBA00023002"/>
    </source>
</evidence>
<dbReference type="EMBL" id="QAOH01000007">
    <property type="protein sequence ID" value="PTQ72007.1"/>
    <property type="molecule type" value="Genomic_DNA"/>
</dbReference>
<keyword evidence="6" id="KW-1185">Reference proteome</keyword>